<evidence type="ECO:0000256" key="7">
    <source>
        <dbReference type="ARBA" id="ARBA00022786"/>
    </source>
</evidence>
<evidence type="ECO:0000256" key="5">
    <source>
        <dbReference type="ARBA" id="ARBA00022723"/>
    </source>
</evidence>
<dbReference type="GO" id="GO:0016020">
    <property type="term" value="C:membrane"/>
    <property type="evidence" value="ECO:0007669"/>
    <property type="project" value="UniProtKB-SubCell"/>
</dbReference>
<evidence type="ECO:0000256" key="9">
    <source>
        <dbReference type="ARBA" id="ARBA00022989"/>
    </source>
</evidence>
<evidence type="ECO:0000313" key="14">
    <source>
        <dbReference type="WBParaSite" id="MCU_003724-RA"/>
    </source>
</evidence>
<evidence type="ECO:0000259" key="13">
    <source>
        <dbReference type="PROSITE" id="PS50089"/>
    </source>
</evidence>
<accession>A0A5K3EWR5</accession>
<keyword evidence="6 11" id="KW-0863">Zinc-finger</keyword>
<dbReference type="WBParaSite" id="MCU_003724-RA">
    <property type="protein sequence ID" value="MCU_003724-RA"/>
    <property type="gene ID" value="MCU_003724"/>
</dbReference>
<keyword evidence="9" id="KW-1133">Transmembrane helix</keyword>
<evidence type="ECO:0000256" key="11">
    <source>
        <dbReference type="PROSITE-ProRule" id="PRU00175"/>
    </source>
</evidence>
<dbReference type="Gene3D" id="3.30.40.10">
    <property type="entry name" value="Zinc/RING finger domain, C3HC4 (zinc finger)"/>
    <property type="match status" value="1"/>
</dbReference>
<feature type="compositionally biased region" description="Polar residues" evidence="12">
    <location>
        <begin position="159"/>
        <end position="172"/>
    </location>
</feature>
<comment type="subcellular location">
    <subcellularLocation>
        <location evidence="1">Membrane</location>
        <topology evidence="1">Single-pass membrane protein</topology>
    </subcellularLocation>
</comment>
<comment type="pathway">
    <text evidence="2">Protein modification; protein ubiquitination.</text>
</comment>
<evidence type="ECO:0000256" key="12">
    <source>
        <dbReference type="SAM" id="MobiDB-lite"/>
    </source>
</evidence>
<dbReference type="PANTHER" id="PTHR45768">
    <property type="entry name" value="E3 UBIQUITIN-PROTEIN LIGASE RNF13-LIKE"/>
    <property type="match status" value="1"/>
</dbReference>
<keyword evidence="5" id="KW-0479">Metal-binding</keyword>
<evidence type="ECO:0000256" key="2">
    <source>
        <dbReference type="ARBA" id="ARBA00004906"/>
    </source>
</evidence>
<dbReference type="GO" id="GO:0016740">
    <property type="term" value="F:transferase activity"/>
    <property type="evidence" value="ECO:0007669"/>
    <property type="project" value="UniProtKB-KW"/>
</dbReference>
<dbReference type="AlphaFoldDB" id="A0A5K3EWR5"/>
<dbReference type="InterPro" id="IPR013083">
    <property type="entry name" value="Znf_RING/FYVE/PHD"/>
</dbReference>
<reference evidence="14" key="1">
    <citation type="submission" date="2019-11" db="UniProtKB">
        <authorList>
            <consortium name="WormBaseParasite"/>
        </authorList>
    </citation>
    <scope>IDENTIFICATION</scope>
</reference>
<evidence type="ECO:0000256" key="6">
    <source>
        <dbReference type="ARBA" id="ARBA00022771"/>
    </source>
</evidence>
<feature type="domain" description="RING-type" evidence="13">
    <location>
        <begin position="212"/>
        <end position="253"/>
    </location>
</feature>
<dbReference type="Pfam" id="PF13639">
    <property type="entry name" value="zf-RING_2"/>
    <property type="match status" value="1"/>
</dbReference>
<keyword evidence="8" id="KW-0862">Zinc</keyword>
<keyword evidence="7" id="KW-0833">Ubl conjugation pathway</keyword>
<organism evidence="14">
    <name type="scientific">Mesocestoides corti</name>
    <name type="common">Flatworm</name>
    <dbReference type="NCBI Taxonomy" id="53468"/>
    <lineage>
        <taxon>Eukaryota</taxon>
        <taxon>Metazoa</taxon>
        <taxon>Spiralia</taxon>
        <taxon>Lophotrochozoa</taxon>
        <taxon>Platyhelminthes</taxon>
        <taxon>Cestoda</taxon>
        <taxon>Eucestoda</taxon>
        <taxon>Cyclophyllidea</taxon>
        <taxon>Mesocestoididae</taxon>
        <taxon>Mesocestoides</taxon>
    </lineage>
</organism>
<feature type="compositionally biased region" description="Low complexity" evidence="12">
    <location>
        <begin position="368"/>
        <end position="379"/>
    </location>
</feature>
<feature type="compositionally biased region" description="Polar residues" evidence="12">
    <location>
        <begin position="290"/>
        <end position="300"/>
    </location>
</feature>
<feature type="compositionally biased region" description="Low complexity" evidence="12">
    <location>
        <begin position="329"/>
        <end position="348"/>
    </location>
</feature>
<evidence type="ECO:0000256" key="3">
    <source>
        <dbReference type="ARBA" id="ARBA00022679"/>
    </source>
</evidence>
<keyword evidence="4" id="KW-0812">Transmembrane</keyword>
<keyword evidence="3" id="KW-0808">Transferase</keyword>
<feature type="compositionally biased region" description="Polar residues" evidence="12">
    <location>
        <begin position="141"/>
        <end position="151"/>
    </location>
</feature>
<dbReference type="SUPFAM" id="SSF57850">
    <property type="entry name" value="RING/U-box"/>
    <property type="match status" value="1"/>
</dbReference>
<name>A0A5K3EWR5_MESCO</name>
<dbReference type="GO" id="GO:0008270">
    <property type="term" value="F:zinc ion binding"/>
    <property type="evidence" value="ECO:0007669"/>
    <property type="project" value="UniProtKB-KW"/>
</dbReference>
<feature type="compositionally biased region" description="Polar residues" evidence="12">
    <location>
        <begin position="311"/>
        <end position="324"/>
    </location>
</feature>
<proteinExistence type="predicted"/>
<evidence type="ECO:0000256" key="10">
    <source>
        <dbReference type="ARBA" id="ARBA00023136"/>
    </source>
</evidence>
<protein>
    <submittedName>
        <fullName evidence="14">RING-type domain-containing protein</fullName>
    </submittedName>
</protein>
<dbReference type="PROSITE" id="PS50089">
    <property type="entry name" value="ZF_RING_2"/>
    <property type="match status" value="1"/>
</dbReference>
<evidence type="ECO:0000256" key="1">
    <source>
        <dbReference type="ARBA" id="ARBA00004167"/>
    </source>
</evidence>
<feature type="region of interest" description="Disordered" evidence="12">
    <location>
        <begin position="266"/>
        <end position="387"/>
    </location>
</feature>
<sequence>MFPYRDDTFLMRMPRISQEIFGREMFPSWRLFNAINCPSASISHLRQTMDEFFRQASRTFFFEPSNGGYPANLNICSIGGNNIPICRPRRRLQAHESNTRRHASQPPAQFQPSRRAIHYLDQLPITTVRVREVIQQRAIDNNHSSCPSTSGLPDPEPCDTTTGSSEAPSTQTKLPAFTEYTLVIDRKAANRMRHLIPLQPLCVGPNGRKPECDICLSEYESGHKLRHLPCGHGFHQKCIDTWLSSADTCPKCRKNVVGTLRRLESAETRLRSQSKGRPLPASMRQPPASRATSAAGNTGDSPRKTRHGVAVTQTRSSILRNQLAEQRRTTSQTSTSTPSTSAAVKPTTLRGSKAQSMPPLPKPQAAHTSSTPPLNTTSSQVADCSETQVELASESVDISLPIVPVPPRPPRRVLHVADRSELDKKLSQEARRKAVEAALRRYRCTQHPEESLSEPL</sequence>
<keyword evidence="10" id="KW-0472">Membrane</keyword>
<dbReference type="InterPro" id="IPR001841">
    <property type="entry name" value="Znf_RING"/>
</dbReference>
<evidence type="ECO:0000256" key="8">
    <source>
        <dbReference type="ARBA" id="ARBA00022833"/>
    </source>
</evidence>
<dbReference type="PANTHER" id="PTHR45768:SF18">
    <property type="entry name" value="RING-H2 FINGER PROTEIN ATL47-RELATED"/>
    <property type="match status" value="1"/>
</dbReference>
<evidence type="ECO:0000256" key="4">
    <source>
        <dbReference type="ARBA" id="ARBA00022692"/>
    </source>
</evidence>
<feature type="region of interest" description="Disordered" evidence="12">
    <location>
        <begin position="141"/>
        <end position="172"/>
    </location>
</feature>
<dbReference type="SMART" id="SM00184">
    <property type="entry name" value="RING"/>
    <property type="match status" value="1"/>
</dbReference>
<dbReference type="CDD" id="cd16461">
    <property type="entry name" value="RING-H2_EL5-like"/>
    <property type="match status" value="1"/>
</dbReference>